<dbReference type="Proteomes" id="UP000030208">
    <property type="component" value="Segment"/>
</dbReference>
<evidence type="ECO:0000313" key="1">
    <source>
        <dbReference type="EMBL" id="AIW03679.1"/>
    </source>
</evidence>
<sequence>MCEFKNQLLLLEVALKQNPAVIKGVKDLISKYDKSASAPNTRAEVKSHIQKHDTLNSLIVFCFNCNLTNELTLKNVVSYKCRHCDWENRLSYMQVRYMREL</sequence>
<dbReference type="KEGG" id="vg:24607723"/>
<dbReference type="GeneID" id="24607723"/>
<organism evidence="1 2">
    <name type="scientific">Bacillus phage Pascal</name>
    <dbReference type="NCBI Taxonomy" id="1540092"/>
    <lineage>
        <taxon>Viruses</taxon>
        <taxon>Duplodnaviria</taxon>
        <taxon>Heunggongvirae</taxon>
        <taxon>Uroviricota</taxon>
        <taxon>Caudoviricetes</taxon>
        <taxon>Pagevirus</taxon>
        <taxon>Pagevirus pascal</taxon>
    </lineage>
</organism>
<protein>
    <submittedName>
        <fullName evidence="1">Uncharacterized protein</fullName>
    </submittedName>
</protein>
<dbReference type="OrthoDB" id="16012at10239"/>
<evidence type="ECO:0000313" key="2">
    <source>
        <dbReference type="Proteomes" id="UP000030208"/>
    </source>
</evidence>
<dbReference type="EMBL" id="KM236247">
    <property type="protein sequence ID" value="AIW03679.1"/>
    <property type="molecule type" value="Genomic_DNA"/>
</dbReference>
<dbReference type="RefSeq" id="YP_009151512.1">
    <property type="nucleotide sequence ID" value="NC_027372.1"/>
</dbReference>
<accession>A0A0A0RPW4</accession>
<reference evidence="1 2" key="1">
    <citation type="journal article" date="2015" name="Genome Announc.">
        <title>Complete Genome of Bacillus megaterium Podophage Pascal.</title>
        <authorList>
            <person name="Snowden J.D."/>
            <person name="Vega Gonzalez A.E."/>
            <person name="Maroun J.W."/>
            <person name="Hernandez A.C."/>
            <person name="Kuty Everett G.F."/>
        </authorList>
    </citation>
    <scope>NUCLEOTIDE SEQUENCE [LARGE SCALE GENOMIC DNA]</scope>
</reference>
<gene>
    <name evidence="1" type="ORF">CPT_Pascal44</name>
</gene>
<keyword evidence="2" id="KW-1185">Reference proteome</keyword>
<name>A0A0A0RPW4_9CAUD</name>
<proteinExistence type="predicted"/>